<reference evidence="1" key="1">
    <citation type="submission" date="2017-01" db="EMBL/GenBank/DDBJ databases">
        <title>Draft genome sequence of uncultured bacilliform virus purified from snow crab.</title>
        <authorList>
            <person name="Takano T."/>
        </authorList>
    </citation>
    <scope>NUCLEOTIDE SEQUENCE</scope>
    <source>
        <strain evidence="1">Isolate_1</strain>
    </source>
</reference>
<gene>
    <name evidence="1" type="ORF">SCV_101</name>
</gene>
<dbReference type="EMBL" id="BDLS01000002">
    <property type="protein sequence ID" value="GAV93221.1"/>
    <property type="molecule type" value="Genomic_DNA"/>
</dbReference>
<accession>A0A1Q3DL72</accession>
<name>A0A1Q3DL72_9VIRU</name>
<proteinExistence type="predicted"/>
<sequence length="469" mass="53765">MDSRANTMFVKGESPSFKLAGPRYVVLGVDPLEDPAQVYVDIEVSRLAGEPHEEWECVFQSLKQLGPWRKGNNMTPRQRYINTSTFLNREQPAEVDIPSWQENVNRFARRLTLKSLVDILKKTVCDTSLLFNDIFEIPEELTGSGPTSSALRSRISNNTLFLWFMALDTYSKCIIFLESVMRFLQAKAAPIRLAIDDIFCDLFTQLIRPTFVTYVKKTTSPDRTLSPTCDIKLLPVTQCVNNFLLKSIDVLPSSTLCSDYVRSNIPPFAVEGEFMDGQGYDDILKLVCNRNDVYESSDSDESEISTNSVKRKRNMHANDVIKRARNNIVAYTMIEGYNDNTISPINVYYRTEPIITSSHNYLLFPFIDDDSEHVEENILFFVKIKQDAAVSLLLPGLFRHKQFLTGTCQNMPSSRRTTQESEKKVWRYTLADYSPMRSCTDKDMCLRNELDIGTKTLNSRLVDVRRLFL</sequence>
<organism evidence="1">
    <name type="scientific">Chionoecetes opilio bacilliform virus</name>
    <dbReference type="NCBI Taxonomy" id="1825681"/>
    <lineage>
        <taxon>Viruses</taxon>
        <taxon>Viruses incertae sedis</taxon>
        <taxon>Naldaviricetes</taxon>
        <taxon>Nimaviridae</taxon>
    </lineage>
</organism>
<protein>
    <submittedName>
        <fullName evidence="1">Capsid protein</fullName>
    </submittedName>
</protein>
<comment type="caution">
    <text evidence="1">The sequence shown here is derived from an EMBL/GenBank/DDBJ whole genome shotgun (WGS) entry which is preliminary data.</text>
</comment>
<evidence type="ECO:0000313" key="1">
    <source>
        <dbReference type="EMBL" id="GAV93221.1"/>
    </source>
</evidence>